<dbReference type="EMBL" id="PTQR01000006">
    <property type="protein sequence ID" value="TKX27204.1"/>
    <property type="molecule type" value="Genomic_DNA"/>
</dbReference>
<gene>
    <name evidence="1" type="ORF">C1H76_0498</name>
</gene>
<dbReference type="AlphaFoldDB" id="A0A4U7BEZ6"/>
<reference evidence="1 2" key="1">
    <citation type="submission" date="2018-02" db="EMBL/GenBank/DDBJ databases">
        <title>Draft genome sequences of Elsinoe sp., causing black scab on jojoba.</title>
        <authorList>
            <person name="Stodart B."/>
            <person name="Jeffress S."/>
            <person name="Ash G."/>
            <person name="Arun Chinnappa K."/>
        </authorList>
    </citation>
    <scope>NUCLEOTIDE SEQUENCE [LARGE SCALE GENOMIC DNA]</scope>
    <source>
        <strain evidence="1 2">Hillstone_2</strain>
    </source>
</reference>
<sequence length="308" mass="34897">MAPERLPGFDKLAPVDSLREVNNRQSPFNTGKTSLTGTSWRNVEDQSMTRTNVLDIFANRLAVVRDRAFLSPGECQKLLAEVRSHEFDQYDEENTWPRLCSIGLTHFDYLTDKGSYLSRVSEAYDLQRRWKTEAGIDLLQRVSDRLSDVTGLPVRVATEGEQEYFAGIVRCSQYGINMHADYVPYEAQGWSIQRVAAQATFNILLNEVPGGDTIIYDRQWVAPDDDVNWRGQIARDTYSPQMCDGRVVKVMKATAGDLTVFNPRNFHEVRACDTSKANPEPAFRFTFSAFIGYLPGENGKDDSLVLWS</sequence>
<organism evidence="1 2">
    <name type="scientific">Elsinoe australis</name>
    <dbReference type="NCBI Taxonomy" id="40998"/>
    <lineage>
        <taxon>Eukaryota</taxon>
        <taxon>Fungi</taxon>
        <taxon>Dikarya</taxon>
        <taxon>Ascomycota</taxon>
        <taxon>Pezizomycotina</taxon>
        <taxon>Dothideomycetes</taxon>
        <taxon>Dothideomycetidae</taxon>
        <taxon>Myriangiales</taxon>
        <taxon>Elsinoaceae</taxon>
        <taxon>Elsinoe</taxon>
    </lineage>
</organism>
<dbReference type="Gene3D" id="2.60.120.620">
    <property type="entry name" value="q2cbj1_9rhob like domain"/>
    <property type="match status" value="1"/>
</dbReference>
<comment type="caution">
    <text evidence="1">The sequence shown here is derived from an EMBL/GenBank/DDBJ whole genome shotgun (WGS) entry which is preliminary data.</text>
</comment>
<name>A0A4U7BEZ6_9PEZI</name>
<protein>
    <recommendedName>
        <fullName evidence="3">Prolyl 4-hydroxylase alpha subunit Fe(2+) 2OG dioxygenase domain-containing protein</fullName>
    </recommendedName>
</protein>
<accession>A0A4U7BEZ6</accession>
<evidence type="ECO:0000313" key="1">
    <source>
        <dbReference type="EMBL" id="TKX27204.1"/>
    </source>
</evidence>
<dbReference type="Proteomes" id="UP000308133">
    <property type="component" value="Unassembled WGS sequence"/>
</dbReference>
<evidence type="ECO:0000313" key="2">
    <source>
        <dbReference type="Proteomes" id="UP000308133"/>
    </source>
</evidence>
<evidence type="ECO:0008006" key="3">
    <source>
        <dbReference type="Google" id="ProtNLM"/>
    </source>
</evidence>
<proteinExistence type="predicted"/>